<keyword evidence="3" id="KW-1003">Cell membrane</keyword>
<feature type="transmembrane region" description="Helical" evidence="7">
    <location>
        <begin position="12"/>
        <end position="31"/>
    </location>
</feature>
<dbReference type="EMBL" id="CP033169">
    <property type="protein sequence ID" value="AYO29720.1"/>
    <property type="molecule type" value="Genomic_DNA"/>
</dbReference>
<keyword evidence="4 7" id="KW-0812">Transmembrane</keyword>
<keyword evidence="5 7" id="KW-1133">Transmembrane helix</keyword>
<feature type="transmembrane region" description="Helical" evidence="7">
    <location>
        <begin position="108"/>
        <end position="126"/>
    </location>
</feature>
<dbReference type="PANTHER" id="PTHR43744">
    <property type="entry name" value="ABC TRANSPORTER PERMEASE PROTEIN MG189-RELATED-RELATED"/>
    <property type="match status" value="1"/>
</dbReference>
<keyword evidence="6 7" id="KW-0472">Membrane</keyword>
<dbReference type="InterPro" id="IPR035906">
    <property type="entry name" value="MetI-like_sf"/>
</dbReference>
<comment type="subcellular location">
    <subcellularLocation>
        <location evidence="1">Cell membrane</location>
        <topology evidence="1">Multi-pass membrane protein</topology>
    </subcellularLocation>
</comment>
<organism evidence="8 9">
    <name type="scientific">Biomaibacter acetigenes</name>
    <dbReference type="NCBI Taxonomy" id="2316383"/>
    <lineage>
        <taxon>Bacteria</taxon>
        <taxon>Bacillati</taxon>
        <taxon>Bacillota</taxon>
        <taxon>Clostridia</taxon>
        <taxon>Thermosediminibacterales</taxon>
        <taxon>Tepidanaerobacteraceae</taxon>
        <taxon>Biomaibacter</taxon>
    </lineage>
</organism>
<gene>
    <name evidence="8" type="ORF">D2962_03055</name>
</gene>
<evidence type="ECO:0000256" key="6">
    <source>
        <dbReference type="ARBA" id="ARBA00023136"/>
    </source>
</evidence>
<dbReference type="AlphaFoldDB" id="A0A3G2R2P9"/>
<feature type="transmembrane region" description="Helical" evidence="7">
    <location>
        <begin position="72"/>
        <end position="96"/>
    </location>
</feature>
<name>A0A3G2R2P9_9FIRM</name>
<keyword evidence="2" id="KW-0813">Transport</keyword>
<evidence type="ECO:0000256" key="7">
    <source>
        <dbReference type="SAM" id="Phobius"/>
    </source>
</evidence>
<dbReference type="Proteomes" id="UP000280960">
    <property type="component" value="Chromosome"/>
</dbReference>
<evidence type="ECO:0000256" key="3">
    <source>
        <dbReference type="ARBA" id="ARBA00022475"/>
    </source>
</evidence>
<reference evidence="8 9" key="1">
    <citation type="submission" date="2018-10" db="EMBL/GenBank/DDBJ databases">
        <authorList>
            <person name="Zhang X."/>
        </authorList>
    </citation>
    <scope>NUCLEOTIDE SEQUENCE [LARGE SCALE GENOMIC DNA]</scope>
    <source>
        <strain evidence="8 9">SK-G1</strain>
    </source>
</reference>
<dbReference type="KEGG" id="bacg:D2962_03055"/>
<evidence type="ECO:0000313" key="9">
    <source>
        <dbReference type="Proteomes" id="UP000280960"/>
    </source>
</evidence>
<evidence type="ECO:0000313" key="8">
    <source>
        <dbReference type="EMBL" id="AYO29720.1"/>
    </source>
</evidence>
<sequence>MDTKHTNPLLLAIAYTVLIVGSLWMLLPLVWMTSAAFKPMSEIIQVPPTWIPKHFTLDNIKQVFEQLPFARYFLNSVITTTVIVFSVLLTSAMAGYGFSKFNFPGKKILFFLILSSLMIPFQVRMIPLYQMAQKMDIINSYLGVVFSVAF</sequence>
<dbReference type="Gene3D" id="1.10.3720.10">
    <property type="entry name" value="MetI-like"/>
    <property type="match status" value="1"/>
</dbReference>
<dbReference type="RefSeq" id="WP_122014105.1">
    <property type="nucleotide sequence ID" value="NZ_CP033169.1"/>
</dbReference>
<protein>
    <submittedName>
        <fullName evidence="8">Carbohydrate ABC transporter permease</fullName>
    </submittedName>
</protein>
<keyword evidence="9" id="KW-1185">Reference proteome</keyword>
<evidence type="ECO:0000256" key="5">
    <source>
        <dbReference type="ARBA" id="ARBA00022989"/>
    </source>
</evidence>
<proteinExistence type="predicted"/>
<dbReference type="PANTHER" id="PTHR43744:SF12">
    <property type="entry name" value="ABC TRANSPORTER PERMEASE PROTEIN MG189-RELATED"/>
    <property type="match status" value="1"/>
</dbReference>
<dbReference type="GO" id="GO:0005886">
    <property type="term" value="C:plasma membrane"/>
    <property type="evidence" value="ECO:0007669"/>
    <property type="project" value="UniProtKB-SubCell"/>
</dbReference>
<evidence type="ECO:0000256" key="1">
    <source>
        <dbReference type="ARBA" id="ARBA00004651"/>
    </source>
</evidence>
<accession>A0A3G2R2P9</accession>
<evidence type="ECO:0000256" key="4">
    <source>
        <dbReference type="ARBA" id="ARBA00022692"/>
    </source>
</evidence>
<evidence type="ECO:0000256" key="2">
    <source>
        <dbReference type="ARBA" id="ARBA00022448"/>
    </source>
</evidence>
<dbReference type="SUPFAM" id="SSF161098">
    <property type="entry name" value="MetI-like"/>
    <property type="match status" value="1"/>
</dbReference>